<dbReference type="Pfam" id="PF08885">
    <property type="entry name" value="GSCFA"/>
    <property type="match status" value="1"/>
</dbReference>
<evidence type="ECO:0000259" key="1">
    <source>
        <dbReference type="Pfam" id="PF08885"/>
    </source>
</evidence>
<organism evidence="2 3">
    <name type="scientific">Azospirillum brasilense</name>
    <dbReference type="NCBI Taxonomy" id="192"/>
    <lineage>
        <taxon>Bacteria</taxon>
        <taxon>Pseudomonadati</taxon>
        <taxon>Pseudomonadota</taxon>
        <taxon>Alphaproteobacteria</taxon>
        <taxon>Rhodospirillales</taxon>
        <taxon>Azospirillaceae</taxon>
        <taxon>Azospirillum</taxon>
    </lineage>
</organism>
<accession>A0A560AGM5</accession>
<feature type="domain" description="GSCFA" evidence="1">
    <location>
        <begin position="63"/>
        <end position="332"/>
    </location>
</feature>
<name>A0A560AGM5_AZOBR</name>
<gene>
    <name evidence="2" type="ORF">FBZ82_1248</name>
</gene>
<proteinExistence type="predicted"/>
<dbReference type="AlphaFoldDB" id="A0A560AGM5"/>
<evidence type="ECO:0000313" key="3">
    <source>
        <dbReference type="Proteomes" id="UP000316083"/>
    </source>
</evidence>
<sequence>MSLRRPIRRNTTLCMQRSERTFRMNPYSNLPPHQFWRRSVENVERHAFNPVVSPKFSLSETDKVATAGSCFAQHISRKLGEIGFNYFVPEHGNELAEDERKARNYGVFSARFGNIYTVRQLIQLFDEAFGDGARPDLSWQRRDGRFVDPYRPNIEPEGFLSLDDVSEARHVHLRYVREMFTQADVFIFTLGLTESWCHKDSGAVFPLAPGVVAGEFSEEFYGFINFNVSEVTNDLHLFLDRLKEVNPSIKVLLTVSPVPLIATYEPKHVLVSTTYSKSVLRVAAEDASRQFSWVDYFPSYEIITGSYNFGMYYCEDAREVNPLGVSHAMRTFVNSYISKDIDETGNKNMASRIDGNGPSVFGKKTTDIICDEEQINQVSV</sequence>
<evidence type="ECO:0000313" key="2">
    <source>
        <dbReference type="EMBL" id="TWA59486.1"/>
    </source>
</evidence>
<dbReference type="InterPro" id="IPR014982">
    <property type="entry name" value="GSCFA"/>
</dbReference>
<dbReference type="EMBL" id="VITF01000024">
    <property type="protein sequence ID" value="TWA59486.1"/>
    <property type="molecule type" value="Genomic_DNA"/>
</dbReference>
<dbReference type="Proteomes" id="UP000316083">
    <property type="component" value="Unassembled WGS sequence"/>
</dbReference>
<comment type="caution">
    <text evidence="2">The sequence shown here is derived from an EMBL/GenBank/DDBJ whole genome shotgun (WGS) entry which is preliminary data.</text>
</comment>
<reference evidence="2 3" key="1">
    <citation type="submission" date="2019-06" db="EMBL/GenBank/DDBJ databases">
        <title>Genomic Encyclopedia of Type Strains, Phase IV (KMG-V): Genome sequencing to study the core and pangenomes of soil and plant-associated prokaryotes.</title>
        <authorList>
            <person name="Whitman W."/>
        </authorList>
    </citation>
    <scope>NUCLEOTIDE SEQUENCE [LARGE SCALE GENOMIC DNA]</scope>
    <source>
        <strain evidence="2 3">BR 11796</strain>
    </source>
</reference>
<protein>
    <submittedName>
        <fullName evidence="2">GSCFA family protein</fullName>
    </submittedName>
</protein>